<evidence type="ECO:0000313" key="3">
    <source>
        <dbReference type="Proteomes" id="UP001056855"/>
    </source>
</evidence>
<protein>
    <submittedName>
        <fullName evidence="2">Phosphotransferase</fullName>
    </submittedName>
</protein>
<keyword evidence="3" id="KW-1185">Reference proteome</keyword>
<dbReference type="SUPFAM" id="SSF56112">
    <property type="entry name" value="Protein kinase-like (PK-like)"/>
    <property type="match status" value="1"/>
</dbReference>
<dbReference type="Gene3D" id="3.90.1200.10">
    <property type="match status" value="1"/>
</dbReference>
<sequence>MVDDVLLNLESATGVFETTEDASSPVPTRGRDTTQSSANALIDVKRDAWLALAADVIDGPCLAVGPGSARRAISLASFAERLCVVDSSEFGRPASTNHAREPHSNRGPSLADRIVHVRAREDRLPFSAGAFESIVADLTGADDVRARLEKLVDQLTDTGNLTFVADGFVGRSGLASMAGFGKPTEPSASLAGRLYGTANWYRSAAAALGFDEVTVYACVPTASNPAYVVAVDDERAVYRMSSFVLAEFERWGDLGERVLSTIRSSESAASLYPALLERLYPSFVVVCTNESSAPNVLGTPLENGVEPLLLSGRARSVVLELGEQGIRRVWKIPNCRANAALTAREHTLLTWLQSQDTPLRGTFPDGTAVETPFGTARIEEPVGGTPLIERLEGDPETFGSVLQTGRNWLVEFQRTFRGDRVVRSPDAVREELRFEPTGIEPPSISDPVPTFTTPVHGDFMPSNVHVHDDESIAGVIDWEYGTVAGSPIIDAGLFLLDAANRAFGSYPAGFEAVLCDSSVRPSAAKPFVEHAREYVSSYCDALDIPERTFGIYLPSVYLHRLALDWRYGTTSHYSEKRVNRSKFVIDLFEARDSMWLECEEVAQ</sequence>
<dbReference type="Pfam" id="PF01636">
    <property type="entry name" value="APH"/>
    <property type="match status" value="1"/>
</dbReference>
<dbReference type="EMBL" id="CP100355">
    <property type="protein sequence ID" value="UTF52961.1"/>
    <property type="molecule type" value="Genomic_DNA"/>
</dbReference>
<dbReference type="KEGG" id="sawl:NGM29_14420"/>
<dbReference type="RefSeq" id="WP_254157063.1">
    <property type="nucleotide sequence ID" value="NZ_CP100355.1"/>
</dbReference>
<evidence type="ECO:0000259" key="1">
    <source>
        <dbReference type="Pfam" id="PF01636"/>
    </source>
</evidence>
<reference evidence="2" key="1">
    <citation type="submission" date="2022-06" db="EMBL/GenBank/DDBJ databases">
        <title>Diverse halophilic archaea isolated from saline environments.</title>
        <authorList>
            <person name="Cui H.-L."/>
        </authorList>
    </citation>
    <scope>NUCLEOTIDE SEQUENCE</scope>
    <source>
        <strain evidence="2">WLHS1</strain>
    </source>
</reference>
<gene>
    <name evidence="2" type="ORF">NGM29_14420</name>
</gene>
<dbReference type="GeneID" id="73291264"/>
<dbReference type="InterPro" id="IPR002575">
    <property type="entry name" value="Aminoglycoside_PTrfase"/>
</dbReference>
<dbReference type="InterPro" id="IPR011009">
    <property type="entry name" value="Kinase-like_dom_sf"/>
</dbReference>
<accession>A0A9E7SVF7</accession>
<dbReference type="Proteomes" id="UP001056855">
    <property type="component" value="Chromosome"/>
</dbReference>
<feature type="domain" description="Aminoglycoside phosphotransferase" evidence="1">
    <location>
        <begin position="450"/>
        <end position="504"/>
    </location>
</feature>
<proteinExistence type="predicted"/>
<dbReference type="AlphaFoldDB" id="A0A9E7SVF7"/>
<evidence type="ECO:0000313" key="2">
    <source>
        <dbReference type="EMBL" id="UTF52961.1"/>
    </source>
</evidence>
<organism evidence="2 3">
    <name type="scientific">Natronosalvus rutilus</name>
    <dbReference type="NCBI Taxonomy" id="2953753"/>
    <lineage>
        <taxon>Archaea</taxon>
        <taxon>Methanobacteriati</taxon>
        <taxon>Methanobacteriota</taxon>
        <taxon>Stenosarchaea group</taxon>
        <taxon>Halobacteria</taxon>
        <taxon>Halobacteriales</taxon>
        <taxon>Natrialbaceae</taxon>
        <taxon>Natronosalvus</taxon>
    </lineage>
</organism>
<name>A0A9E7SVF7_9EURY</name>